<dbReference type="PANTHER" id="PTHR43072:SF52">
    <property type="entry name" value="GCN5-RELATED N-ACETYLTRANSFERASE"/>
    <property type="match status" value="1"/>
</dbReference>
<keyword evidence="2" id="KW-0012">Acyltransferase</keyword>
<accession>A0AAE3KE49</accession>
<dbReference type="CDD" id="cd04301">
    <property type="entry name" value="NAT_SF"/>
    <property type="match status" value="1"/>
</dbReference>
<dbReference type="InterPro" id="IPR016181">
    <property type="entry name" value="Acyl_CoA_acyltransferase"/>
</dbReference>
<keyword evidence="2" id="KW-0808">Transferase</keyword>
<dbReference type="SUPFAM" id="SSF55729">
    <property type="entry name" value="Acyl-CoA N-acyltransferases (Nat)"/>
    <property type="match status" value="1"/>
</dbReference>
<keyword evidence="3" id="KW-1185">Reference proteome</keyword>
<dbReference type="RefSeq" id="WP_253485020.1">
    <property type="nucleotide sequence ID" value="NZ_JALJXV010000013.1"/>
</dbReference>
<sequence>MPVDIRHLTPDDIGLMHALLTMFGEVFNEPHTYIEQRPGDDYLRQLLGSGTFIALVAMDGSAVVGGLAAYELRKFEQARSEIYIYDLAVSARYRRRGIATALIEALKAVAAKRGAYVIFVQADTGVEDEPSIALYSKLGRREEVLHFDIPINPGEADKQGGHT</sequence>
<feature type="domain" description="N-acetyltransferase" evidence="1">
    <location>
        <begin position="3"/>
        <end position="163"/>
    </location>
</feature>
<dbReference type="PROSITE" id="PS51186">
    <property type="entry name" value="GNAT"/>
    <property type="match status" value="1"/>
</dbReference>
<evidence type="ECO:0000259" key="1">
    <source>
        <dbReference type="PROSITE" id="PS51186"/>
    </source>
</evidence>
<dbReference type="Pfam" id="PF00583">
    <property type="entry name" value="Acetyltransf_1"/>
    <property type="match status" value="1"/>
</dbReference>
<protein>
    <submittedName>
        <fullName evidence="2">Aminoglycoside 3-N-acetyltransferase I</fullName>
        <ecNumber evidence="2">2.3.1.60</ecNumber>
    </submittedName>
</protein>
<organism evidence="2 3">
    <name type="scientific">Natronocella acetinitrilica</name>
    <dbReference type="NCBI Taxonomy" id="414046"/>
    <lineage>
        <taxon>Bacteria</taxon>
        <taxon>Pseudomonadati</taxon>
        <taxon>Pseudomonadota</taxon>
        <taxon>Gammaproteobacteria</taxon>
        <taxon>Chromatiales</taxon>
        <taxon>Ectothiorhodospiraceae</taxon>
        <taxon>Natronocella</taxon>
    </lineage>
</organism>
<dbReference type="AlphaFoldDB" id="A0AAE3KE49"/>
<gene>
    <name evidence="2" type="ORF">J2T57_004232</name>
</gene>
<name>A0AAE3KE49_9GAMM</name>
<dbReference type="PANTHER" id="PTHR43072">
    <property type="entry name" value="N-ACETYLTRANSFERASE"/>
    <property type="match status" value="1"/>
</dbReference>
<dbReference type="EMBL" id="JALJXV010000013">
    <property type="protein sequence ID" value="MCP1677058.1"/>
    <property type="molecule type" value="Genomic_DNA"/>
</dbReference>
<dbReference type="Gene3D" id="3.40.630.30">
    <property type="match status" value="1"/>
</dbReference>
<dbReference type="EC" id="2.3.1.60" evidence="2"/>
<comment type="caution">
    <text evidence="2">The sequence shown here is derived from an EMBL/GenBank/DDBJ whole genome shotgun (WGS) entry which is preliminary data.</text>
</comment>
<dbReference type="Proteomes" id="UP001205843">
    <property type="component" value="Unassembled WGS sequence"/>
</dbReference>
<reference evidence="2" key="1">
    <citation type="submission" date="2022-03" db="EMBL/GenBank/DDBJ databases">
        <title>Genomic Encyclopedia of Type Strains, Phase III (KMG-III): the genomes of soil and plant-associated and newly described type strains.</title>
        <authorList>
            <person name="Whitman W."/>
        </authorList>
    </citation>
    <scope>NUCLEOTIDE SEQUENCE</scope>
    <source>
        <strain evidence="2">ANL 6-2</strain>
    </source>
</reference>
<dbReference type="NCBIfam" id="NF033083">
    <property type="entry name" value="AAC_3_I"/>
    <property type="match status" value="1"/>
</dbReference>
<proteinExistence type="predicted"/>
<evidence type="ECO:0000313" key="2">
    <source>
        <dbReference type="EMBL" id="MCP1677058.1"/>
    </source>
</evidence>
<dbReference type="InterPro" id="IPR000182">
    <property type="entry name" value="GNAT_dom"/>
</dbReference>
<dbReference type="GO" id="GO:0046353">
    <property type="term" value="F:aminoglycoside 3-N-acetyltransferase activity"/>
    <property type="evidence" value="ECO:0007669"/>
    <property type="project" value="UniProtKB-EC"/>
</dbReference>
<evidence type="ECO:0000313" key="3">
    <source>
        <dbReference type="Proteomes" id="UP001205843"/>
    </source>
</evidence>